<comment type="subcellular location">
    <subcellularLocation>
        <location evidence="1">Membrane</location>
        <topology evidence="1">Multi-pass membrane protein</topology>
    </subcellularLocation>
</comment>
<dbReference type="InterPro" id="IPR007262">
    <property type="entry name" value="Vps55/LEPROT"/>
</dbReference>
<evidence type="ECO:0000256" key="4">
    <source>
        <dbReference type="ARBA" id="ARBA00022989"/>
    </source>
</evidence>
<dbReference type="OrthoDB" id="27435at2759"/>
<evidence type="ECO:0000256" key="5">
    <source>
        <dbReference type="ARBA" id="ARBA00023136"/>
    </source>
</evidence>
<evidence type="ECO:0000256" key="1">
    <source>
        <dbReference type="ARBA" id="ARBA00004141"/>
    </source>
</evidence>
<accession>A0A8S1CQD8</accession>
<dbReference type="GO" id="GO:0016020">
    <property type="term" value="C:membrane"/>
    <property type="evidence" value="ECO:0007669"/>
    <property type="project" value="UniProtKB-SubCell"/>
</dbReference>
<gene>
    <name evidence="7" type="ORF">CLODIP_2_CD00240</name>
</gene>
<sequence length="141" mass="15465">MSACLPTQQDGRHQRLVLLAFAGSVGMTLVILGCALPQFSNWFPLLVLIFYCLAPIPTLIGRRYNDSGSNNSCMEMAIFLTMGIVVSAFALPIVLARSPVGAPTIEWGACYLVLSGNVVVYLTMLGFFITFDNEDLDYSMW</sequence>
<feature type="transmembrane region" description="Helical" evidence="6">
    <location>
        <begin position="16"/>
        <end position="36"/>
    </location>
</feature>
<proteinExistence type="inferred from homology"/>
<name>A0A8S1CQD8_9INSE</name>
<dbReference type="PANTHER" id="PTHR12050:SF0">
    <property type="entry name" value="RH04491P"/>
    <property type="match status" value="1"/>
</dbReference>
<keyword evidence="8" id="KW-1185">Reference proteome</keyword>
<dbReference type="AlphaFoldDB" id="A0A8S1CQD8"/>
<keyword evidence="5 6" id="KW-0472">Membrane</keyword>
<organism evidence="7 8">
    <name type="scientific">Cloeon dipterum</name>
    <dbReference type="NCBI Taxonomy" id="197152"/>
    <lineage>
        <taxon>Eukaryota</taxon>
        <taxon>Metazoa</taxon>
        <taxon>Ecdysozoa</taxon>
        <taxon>Arthropoda</taxon>
        <taxon>Hexapoda</taxon>
        <taxon>Insecta</taxon>
        <taxon>Pterygota</taxon>
        <taxon>Palaeoptera</taxon>
        <taxon>Ephemeroptera</taxon>
        <taxon>Pisciforma</taxon>
        <taxon>Baetidae</taxon>
        <taxon>Cloeon</taxon>
    </lineage>
</organism>
<evidence type="ECO:0000256" key="3">
    <source>
        <dbReference type="ARBA" id="ARBA00022692"/>
    </source>
</evidence>
<evidence type="ECO:0000256" key="6">
    <source>
        <dbReference type="SAM" id="Phobius"/>
    </source>
</evidence>
<evidence type="ECO:0000256" key="2">
    <source>
        <dbReference type="ARBA" id="ARBA00005645"/>
    </source>
</evidence>
<feature type="transmembrane region" description="Helical" evidence="6">
    <location>
        <begin position="76"/>
        <end position="96"/>
    </location>
</feature>
<feature type="transmembrane region" description="Helical" evidence="6">
    <location>
        <begin position="43"/>
        <end position="64"/>
    </location>
</feature>
<dbReference type="PANTHER" id="PTHR12050">
    <property type="entry name" value="LEPTIN RECEPTOR-RELATED"/>
    <property type="match status" value="1"/>
</dbReference>
<dbReference type="GO" id="GO:0005768">
    <property type="term" value="C:endosome"/>
    <property type="evidence" value="ECO:0007669"/>
    <property type="project" value="TreeGrafter"/>
</dbReference>
<dbReference type="EMBL" id="CADEPI010000051">
    <property type="protein sequence ID" value="CAB3370242.1"/>
    <property type="molecule type" value="Genomic_DNA"/>
</dbReference>
<comment type="caution">
    <text evidence="7">The sequence shown here is derived from an EMBL/GenBank/DDBJ whole genome shotgun (WGS) entry which is preliminary data.</text>
</comment>
<keyword evidence="3 6" id="KW-0812">Transmembrane</keyword>
<dbReference type="GO" id="GO:0032511">
    <property type="term" value="P:late endosome to vacuole transport via multivesicular body sorting pathway"/>
    <property type="evidence" value="ECO:0007669"/>
    <property type="project" value="TreeGrafter"/>
</dbReference>
<evidence type="ECO:0000313" key="7">
    <source>
        <dbReference type="EMBL" id="CAB3370242.1"/>
    </source>
</evidence>
<evidence type="ECO:0008006" key="9">
    <source>
        <dbReference type="Google" id="ProtNLM"/>
    </source>
</evidence>
<dbReference type="Pfam" id="PF04133">
    <property type="entry name" value="Vps55"/>
    <property type="match status" value="1"/>
</dbReference>
<keyword evidence="4 6" id="KW-1133">Transmembrane helix</keyword>
<protein>
    <recommendedName>
        <fullName evidence="9">Leptin receptor gene-related protein</fullName>
    </recommendedName>
</protein>
<feature type="transmembrane region" description="Helical" evidence="6">
    <location>
        <begin position="108"/>
        <end position="131"/>
    </location>
</feature>
<comment type="similarity">
    <text evidence="2">Belongs to the OB-RGRP/VPS55 family.</text>
</comment>
<dbReference type="Proteomes" id="UP000494165">
    <property type="component" value="Unassembled WGS sequence"/>
</dbReference>
<reference evidence="7 8" key="1">
    <citation type="submission" date="2020-04" db="EMBL/GenBank/DDBJ databases">
        <authorList>
            <person name="Alioto T."/>
            <person name="Alioto T."/>
            <person name="Gomez Garrido J."/>
        </authorList>
    </citation>
    <scope>NUCLEOTIDE SEQUENCE [LARGE SCALE GENOMIC DNA]</scope>
</reference>
<evidence type="ECO:0000313" key="8">
    <source>
        <dbReference type="Proteomes" id="UP000494165"/>
    </source>
</evidence>